<dbReference type="Pfam" id="PF13480">
    <property type="entry name" value="Acetyltransf_6"/>
    <property type="match status" value="1"/>
</dbReference>
<evidence type="ECO:0000259" key="1">
    <source>
        <dbReference type="Pfam" id="PF13480"/>
    </source>
</evidence>
<dbReference type="InterPro" id="IPR016181">
    <property type="entry name" value="Acyl_CoA_acyltransferase"/>
</dbReference>
<dbReference type="Proteomes" id="UP001180453">
    <property type="component" value="Unassembled WGS sequence"/>
</dbReference>
<feature type="domain" description="BioF2-like acetyltransferase" evidence="1">
    <location>
        <begin position="248"/>
        <end position="382"/>
    </location>
</feature>
<name>A0ABU1YUJ0_ROSSA</name>
<dbReference type="SUPFAM" id="SSF55729">
    <property type="entry name" value="Acyl-CoA N-acyltransferases (Nat)"/>
    <property type="match status" value="1"/>
</dbReference>
<comment type="caution">
    <text evidence="2">The sequence shown here is derived from an EMBL/GenBank/DDBJ whole genome shotgun (WGS) entry which is preliminary data.</text>
</comment>
<dbReference type="RefSeq" id="WP_310271784.1">
    <property type="nucleotide sequence ID" value="NZ_JAVDXU010000005.1"/>
</dbReference>
<sequence>MPIPPLAKKPLQATVAKLKRTGRALGKLKPQPVNPVQALQDIKARRVARRTTSGLQLVLADRIDFVNPLHWDALAAQTVFLSRDYLRVLEQHAPDNLEPRYAMAYADGEPVAAMLLQRVAVGGAQLRKPGNKKLVDAPMAGLKEHLLVCGNLLVWGARAMALAPHADEGQLWHGICEAIYRLRRADKLDGQSDFALIKDLGMAVGDVPPALRLLGYRSVETEPDMVLTLRPEWRSWDDYLASMTSGYRSAAKKLIKDCAAAGLTLREAGAEEMAARADELHALYGQVHQAQGLRLATLTPGYLPAMAAALGPRFRCRVAEHADGRWLGFVTSVHDGATALGYYIGYDRAANADAPIYLSLLQSTVQDAIAFGSTRLSLGRTALEPKAKMGCKPEPLSCAVRHRVSALNWITTALTKTAEHDEPPERSPFKAVA</sequence>
<evidence type="ECO:0000313" key="2">
    <source>
        <dbReference type="EMBL" id="MDR7272512.1"/>
    </source>
</evidence>
<protein>
    <recommendedName>
        <fullName evidence="1">BioF2-like acetyltransferase domain-containing protein</fullName>
    </recommendedName>
</protein>
<accession>A0ABU1YUJ0</accession>
<organism evidence="2 3">
    <name type="scientific">Roseateles saccharophilus</name>
    <name type="common">Pseudomonas saccharophila</name>
    <dbReference type="NCBI Taxonomy" id="304"/>
    <lineage>
        <taxon>Bacteria</taxon>
        <taxon>Pseudomonadati</taxon>
        <taxon>Pseudomonadota</taxon>
        <taxon>Betaproteobacteria</taxon>
        <taxon>Burkholderiales</taxon>
        <taxon>Sphaerotilaceae</taxon>
        <taxon>Roseateles</taxon>
    </lineage>
</organism>
<dbReference type="EMBL" id="JAVDXU010000005">
    <property type="protein sequence ID" value="MDR7272512.1"/>
    <property type="molecule type" value="Genomic_DNA"/>
</dbReference>
<evidence type="ECO:0000313" key="3">
    <source>
        <dbReference type="Proteomes" id="UP001180453"/>
    </source>
</evidence>
<keyword evidence="3" id="KW-1185">Reference proteome</keyword>
<dbReference type="Gene3D" id="3.40.630.30">
    <property type="match status" value="1"/>
</dbReference>
<gene>
    <name evidence="2" type="ORF">J2X20_005195</name>
</gene>
<reference evidence="2 3" key="1">
    <citation type="submission" date="2023-07" db="EMBL/GenBank/DDBJ databases">
        <title>Sorghum-associated microbial communities from plants grown in Nebraska, USA.</title>
        <authorList>
            <person name="Schachtman D."/>
        </authorList>
    </citation>
    <scope>NUCLEOTIDE SEQUENCE [LARGE SCALE GENOMIC DNA]</scope>
    <source>
        <strain evidence="2 3">BE314</strain>
    </source>
</reference>
<dbReference type="InterPro" id="IPR038740">
    <property type="entry name" value="BioF2-like_GNAT_dom"/>
</dbReference>
<proteinExistence type="predicted"/>